<comment type="caution">
    <text evidence="3">The sequence shown here is derived from an EMBL/GenBank/DDBJ whole genome shotgun (WGS) entry which is preliminary data.</text>
</comment>
<dbReference type="PROSITE" id="PS51257">
    <property type="entry name" value="PROKAR_LIPOPROTEIN"/>
    <property type="match status" value="1"/>
</dbReference>
<dbReference type="Proteomes" id="UP001387447">
    <property type="component" value="Unassembled WGS sequence"/>
</dbReference>
<dbReference type="RefSeq" id="WP_193521158.1">
    <property type="nucleotide sequence ID" value="NZ_JBBWYZ010000009.1"/>
</dbReference>
<name>A0ABU9ELZ3_LIMFS</name>
<evidence type="ECO:0000313" key="4">
    <source>
        <dbReference type="Proteomes" id="UP001387447"/>
    </source>
</evidence>
<proteinExistence type="predicted"/>
<feature type="compositionally biased region" description="Pro residues" evidence="1">
    <location>
        <begin position="265"/>
        <end position="278"/>
    </location>
</feature>
<organism evidence="3 4">
    <name type="scientific">Limnospira fusiformis PMC 851.14</name>
    <dbReference type="NCBI Taxonomy" id="2219512"/>
    <lineage>
        <taxon>Bacteria</taxon>
        <taxon>Bacillati</taxon>
        <taxon>Cyanobacteriota</taxon>
        <taxon>Cyanophyceae</taxon>
        <taxon>Oscillatoriophycideae</taxon>
        <taxon>Oscillatoriales</taxon>
        <taxon>Sirenicapillariaceae</taxon>
        <taxon>Limnospira</taxon>
    </lineage>
</organism>
<keyword evidence="2" id="KW-0732">Signal</keyword>
<evidence type="ECO:0000313" key="3">
    <source>
        <dbReference type="EMBL" id="MEK9512412.1"/>
    </source>
</evidence>
<keyword evidence="4" id="KW-1185">Reference proteome</keyword>
<feature type="signal peptide" evidence="2">
    <location>
        <begin position="1"/>
        <end position="21"/>
    </location>
</feature>
<dbReference type="EMBL" id="JBBWYZ010000009">
    <property type="protein sequence ID" value="MEK9512412.1"/>
    <property type="molecule type" value="Genomic_DNA"/>
</dbReference>
<feature type="compositionally biased region" description="Low complexity" evidence="1">
    <location>
        <begin position="221"/>
        <end position="235"/>
    </location>
</feature>
<feature type="compositionally biased region" description="Low complexity" evidence="1">
    <location>
        <begin position="30"/>
        <end position="43"/>
    </location>
</feature>
<feature type="region of interest" description="Disordered" evidence="1">
    <location>
        <begin position="218"/>
        <end position="278"/>
    </location>
</feature>
<feature type="region of interest" description="Disordered" evidence="1">
    <location>
        <begin position="19"/>
        <end position="73"/>
    </location>
</feature>
<evidence type="ECO:0000256" key="1">
    <source>
        <dbReference type="SAM" id="MobiDB-lite"/>
    </source>
</evidence>
<sequence length="380" mass="39697">MRKVLFVIVAGVLSLWLGGCASEPPEEEITLTPTPTEETTPVDPSEEETTAETPFEDPLVTETPPPEAGLIQSTKSEERLRQLLPGRNGVPAAPATIPIPGQQLDPFGPVPPVIADRPPDVQADSESIALPTRQVPDLPSLPVAMQPPQWRTPVASESIALPSKQVPDLPSLPVAMQPPQWRTPVASESIALPSKQVPDLPSLPVAMQPPQWRTPVAVTTVPGQPGAPTAQPGVANGQPGVANGQPGVANGQPGVANGRPGTPTAQPPVAPAAPPPPPSTDLARGIEVTGVLRTGDDTRIILKAPNEPTSRYVSVGQRIAGGEVLIKRVKLSGDGVPIVIFEQNGIEVARMVGEVSGPFGDEANTIVMPQTINNFVRNQS</sequence>
<feature type="chain" id="PRO_5046356044" evidence="2">
    <location>
        <begin position="22"/>
        <end position="380"/>
    </location>
</feature>
<reference evidence="3 4" key="1">
    <citation type="journal article" date="2024" name="Front. Microbiol.">
        <title>Transcriptomic insights into the dominance of two phototrophs throughout the water column of a tropical hypersaline-alkaline crater lake (Dziani Dzaha, Mayotte).</title>
        <authorList>
            <person name="Duperron S."/>
            <person name="Halary S."/>
            <person name="Bouly J.-P."/>
            <person name="Roussel T."/>
            <person name="Hugoni M."/>
            <person name="Bruto M."/>
            <person name="Oger P."/>
            <person name="Duval C."/>
            <person name="Woo A."/>
            <person name="Jezequiel D."/>
            <person name="Ader M."/>
            <person name="Leboulanger C."/>
            <person name="Agogue H."/>
            <person name="Grossi V."/>
            <person name="Trousselier M."/>
            <person name="Bernard C."/>
        </authorList>
    </citation>
    <scope>NUCLEOTIDE SEQUENCE [LARGE SCALE GENOMIC DNA]</scope>
    <source>
        <strain evidence="3 4">PMC 851.14</strain>
    </source>
</reference>
<accession>A0ABU9ELZ3</accession>
<protein>
    <submittedName>
        <fullName evidence="3">Uncharacterized protein</fullName>
    </submittedName>
</protein>
<evidence type="ECO:0000256" key="2">
    <source>
        <dbReference type="SAM" id="SignalP"/>
    </source>
</evidence>
<gene>
    <name evidence="3" type="ORF">AAEJ74_12140</name>
</gene>